<dbReference type="RefSeq" id="WP_314770333.1">
    <property type="nucleotide sequence ID" value="NZ_CAUUTQ010000067.1"/>
</dbReference>
<dbReference type="PANTHER" id="PTHR33747:SF1">
    <property type="entry name" value="ADENYLATE CYCLASE-ASSOCIATED CAP C-TERMINAL DOMAIN-CONTAINING PROTEIN"/>
    <property type="match status" value="1"/>
</dbReference>
<evidence type="ECO:0000256" key="2">
    <source>
        <dbReference type="HAMAP-Rule" id="MF_00612"/>
    </source>
</evidence>
<sequence>MTPSPAMSGTSGAGVPRPRTCPCGSGALLAQCCGRFLDGEVAPTAEALMRSRYTAFALRDEDYLFRTWHPRTRPAPPYWVEGTQWVGLRILGAEAGGPSDEEGTVTFVASWRDVTTGESGSMREHSRFSRRAGRWMYEYGTND</sequence>
<comment type="similarity">
    <text evidence="1 2">Belongs to the UPF0225 family.</text>
</comment>
<protein>
    <recommendedName>
        <fullName evidence="2">UPF0225 protein HXK09_07405</fullName>
    </recommendedName>
</protein>
<organism evidence="4 5">
    <name type="scientific">Actinomyces bouchesdurhonensis</name>
    <dbReference type="NCBI Taxonomy" id="1852361"/>
    <lineage>
        <taxon>Bacteria</taxon>
        <taxon>Bacillati</taxon>
        <taxon>Actinomycetota</taxon>
        <taxon>Actinomycetes</taxon>
        <taxon>Actinomycetales</taxon>
        <taxon>Actinomycetaceae</taxon>
        <taxon>Actinomyces</taxon>
    </lineage>
</organism>
<dbReference type="InterPro" id="IPR004027">
    <property type="entry name" value="SEC_C_motif"/>
</dbReference>
<evidence type="ECO:0000259" key="3">
    <source>
        <dbReference type="Pfam" id="PF17775"/>
    </source>
</evidence>
<feature type="domain" description="YchJ-like middle NTF2-like" evidence="3">
    <location>
        <begin position="44"/>
        <end position="139"/>
    </location>
</feature>
<evidence type="ECO:0000313" key="4">
    <source>
        <dbReference type="EMBL" id="MBF0966963.1"/>
    </source>
</evidence>
<dbReference type="InterPro" id="IPR023006">
    <property type="entry name" value="YchJ-like"/>
</dbReference>
<dbReference type="EMBL" id="JABZGF010000261">
    <property type="protein sequence ID" value="MBF0966963.1"/>
    <property type="molecule type" value="Genomic_DNA"/>
</dbReference>
<dbReference type="Pfam" id="PF17775">
    <property type="entry name" value="YchJ_M-like"/>
    <property type="match status" value="1"/>
</dbReference>
<accession>A0A929RQ08</accession>
<dbReference type="InterPro" id="IPR048469">
    <property type="entry name" value="YchJ-like_M"/>
</dbReference>
<dbReference type="Pfam" id="PF02810">
    <property type="entry name" value="SEC-C"/>
    <property type="match status" value="1"/>
</dbReference>
<gene>
    <name evidence="4" type="ORF">HXK09_07405</name>
</gene>
<dbReference type="Gene3D" id="3.10.450.50">
    <property type="match status" value="1"/>
</dbReference>
<dbReference type="PANTHER" id="PTHR33747">
    <property type="entry name" value="UPF0225 PROTEIN SCO1677"/>
    <property type="match status" value="1"/>
</dbReference>
<dbReference type="SUPFAM" id="SSF54427">
    <property type="entry name" value="NTF2-like"/>
    <property type="match status" value="1"/>
</dbReference>
<name>A0A929RQ08_9ACTO</name>
<proteinExistence type="inferred from homology"/>
<dbReference type="Proteomes" id="UP000759246">
    <property type="component" value="Unassembled WGS sequence"/>
</dbReference>
<dbReference type="InterPro" id="IPR032710">
    <property type="entry name" value="NTF2-like_dom_sf"/>
</dbReference>
<dbReference type="HAMAP" id="MF_00612">
    <property type="entry name" value="UPF0225"/>
    <property type="match status" value="1"/>
</dbReference>
<comment type="caution">
    <text evidence="4">The sequence shown here is derived from an EMBL/GenBank/DDBJ whole genome shotgun (WGS) entry which is preliminary data.</text>
</comment>
<evidence type="ECO:0000313" key="5">
    <source>
        <dbReference type="Proteomes" id="UP000759246"/>
    </source>
</evidence>
<dbReference type="AlphaFoldDB" id="A0A929RQ08"/>
<reference evidence="4" key="1">
    <citation type="submission" date="2020-04" db="EMBL/GenBank/DDBJ databases">
        <title>Deep metagenomics examines the oral microbiome during advanced dental caries in children, revealing novel taxa and co-occurrences with host molecules.</title>
        <authorList>
            <person name="Baker J.L."/>
            <person name="Morton J.T."/>
            <person name="Dinis M."/>
            <person name="Alvarez R."/>
            <person name="Tran N.C."/>
            <person name="Knight R."/>
            <person name="Edlund A."/>
        </authorList>
    </citation>
    <scope>NUCLEOTIDE SEQUENCE</scope>
    <source>
        <strain evidence="4">JCVI_30_bin.13</strain>
    </source>
</reference>
<evidence type="ECO:0000256" key="1">
    <source>
        <dbReference type="ARBA" id="ARBA00010839"/>
    </source>
</evidence>